<organism evidence="2 3">
    <name type="scientific">Lentibacillus cibarius</name>
    <dbReference type="NCBI Taxonomy" id="2583219"/>
    <lineage>
        <taxon>Bacteria</taxon>
        <taxon>Bacillati</taxon>
        <taxon>Bacillota</taxon>
        <taxon>Bacilli</taxon>
        <taxon>Bacillales</taxon>
        <taxon>Bacillaceae</taxon>
        <taxon>Lentibacillus</taxon>
    </lineage>
</organism>
<dbReference type="CDD" id="cd00093">
    <property type="entry name" value="HTH_XRE"/>
    <property type="match status" value="1"/>
</dbReference>
<evidence type="ECO:0000313" key="2">
    <source>
        <dbReference type="EMBL" id="TMN23165.1"/>
    </source>
</evidence>
<dbReference type="Proteomes" id="UP000306980">
    <property type="component" value="Unassembled WGS sequence"/>
</dbReference>
<accession>A0A5S3QMX7</accession>
<gene>
    <name evidence="2" type="ORF">FFL34_14505</name>
</gene>
<dbReference type="GO" id="GO:0003677">
    <property type="term" value="F:DNA binding"/>
    <property type="evidence" value="ECO:0007669"/>
    <property type="project" value="InterPro"/>
</dbReference>
<dbReference type="InterPro" id="IPR010982">
    <property type="entry name" value="Lambda_DNA-bd_dom_sf"/>
</dbReference>
<dbReference type="SUPFAM" id="SSF47413">
    <property type="entry name" value="lambda repressor-like DNA-binding domains"/>
    <property type="match status" value="1"/>
</dbReference>
<dbReference type="PROSITE" id="PS50943">
    <property type="entry name" value="HTH_CROC1"/>
    <property type="match status" value="1"/>
</dbReference>
<evidence type="ECO:0000313" key="3">
    <source>
        <dbReference type="Proteomes" id="UP000306980"/>
    </source>
</evidence>
<proteinExistence type="predicted"/>
<name>A0A5S3QMX7_9BACI</name>
<feature type="domain" description="HTH cro/C1-type" evidence="1">
    <location>
        <begin position="9"/>
        <end position="51"/>
    </location>
</feature>
<reference evidence="2 3" key="1">
    <citation type="submission" date="2019-05" db="EMBL/GenBank/DDBJ databases">
        <title>Genomic analysis of Lentibacillus sp. NKC220-2.</title>
        <authorList>
            <person name="Oh Y.J."/>
        </authorList>
    </citation>
    <scope>NUCLEOTIDE SEQUENCE [LARGE SCALE GENOMIC DNA]</scope>
    <source>
        <strain evidence="2 3">NKC220-2</strain>
    </source>
</reference>
<dbReference type="Gene3D" id="1.10.260.40">
    <property type="entry name" value="lambda repressor-like DNA-binding domains"/>
    <property type="match status" value="1"/>
</dbReference>
<dbReference type="RefSeq" id="WP_138604058.1">
    <property type="nucleotide sequence ID" value="NZ_VCIA01000001.1"/>
</dbReference>
<dbReference type="AlphaFoldDB" id="A0A5S3QMX7"/>
<dbReference type="EMBL" id="VCIA01000001">
    <property type="protein sequence ID" value="TMN23165.1"/>
    <property type="molecule type" value="Genomic_DNA"/>
</dbReference>
<dbReference type="Pfam" id="PF01381">
    <property type="entry name" value="HTH_3"/>
    <property type="match status" value="1"/>
</dbReference>
<dbReference type="InterPro" id="IPR001387">
    <property type="entry name" value="Cro/C1-type_HTH"/>
</dbReference>
<evidence type="ECO:0000259" key="1">
    <source>
        <dbReference type="PROSITE" id="PS50943"/>
    </source>
</evidence>
<sequence length="76" mass="8675">MRQFNGQDVKVIRQILRVSQKELADIVGVSQAMIGFIELGQKPVSERVNKLIYNNVVTHYIDEKTLYGILDGELEL</sequence>
<protein>
    <submittedName>
        <fullName evidence="2">Helix-turn-helix transcriptional regulator</fullName>
    </submittedName>
</protein>
<dbReference type="OrthoDB" id="1767443at2"/>
<comment type="caution">
    <text evidence="2">The sequence shown here is derived from an EMBL/GenBank/DDBJ whole genome shotgun (WGS) entry which is preliminary data.</text>
</comment>